<name>A0ABV7NFN3_9SPHN</name>
<sequence length="196" mass="21328">MPTIPQKYAFLRQDPMPPLMMRVAMEMLGTVEKAGSGNNPVILGWADEVARTCGRPYDKWAADFFNADSIPWCGLFMAVVAARTCQGRPERMPPKNYLAALAWSSWGEVVESKDIQVGDVIILVRNGGGHVFLAAGVSADGKRIMGIGGNQSDRVCFADFDAARLYAVRRPPYREKPAGARRVVLNADGPVSVNEG</sequence>
<keyword evidence="2" id="KW-1185">Reference proteome</keyword>
<accession>A0ABV7NFN3</accession>
<comment type="caution">
    <text evidence="1">The sequence shown here is derived from an EMBL/GenBank/DDBJ whole genome shotgun (WGS) entry which is preliminary data.</text>
</comment>
<gene>
    <name evidence="1" type="ORF">ACFOKF_08570</name>
</gene>
<dbReference type="Proteomes" id="UP001595681">
    <property type="component" value="Unassembled WGS sequence"/>
</dbReference>
<dbReference type="InterPro" id="IPR013423">
    <property type="entry name" value="CHP02594"/>
</dbReference>
<protein>
    <submittedName>
        <fullName evidence="1">TIGR02594 family protein</fullName>
    </submittedName>
</protein>
<reference evidence="2" key="1">
    <citation type="journal article" date="2019" name="Int. J. Syst. Evol. Microbiol.">
        <title>The Global Catalogue of Microorganisms (GCM) 10K type strain sequencing project: providing services to taxonomists for standard genome sequencing and annotation.</title>
        <authorList>
            <consortium name="The Broad Institute Genomics Platform"/>
            <consortium name="The Broad Institute Genome Sequencing Center for Infectious Disease"/>
            <person name="Wu L."/>
            <person name="Ma J."/>
        </authorList>
    </citation>
    <scope>NUCLEOTIDE SEQUENCE [LARGE SCALE GENOMIC DNA]</scope>
    <source>
        <strain evidence="2">CCM 7491</strain>
    </source>
</reference>
<evidence type="ECO:0000313" key="1">
    <source>
        <dbReference type="EMBL" id="MFC3441249.1"/>
    </source>
</evidence>
<dbReference type="RefSeq" id="WP_380795009.1">
    <property type="nucleotide sequence ID" value="NZ_JBHRVU010000004.1"/>
</dbReference>
<organism evidence="1 2">
    <name type="scientific">Sphingobium rhizovicinum</name>
    <dbReference type="NCBI Taxonomy" id="432308"/>
    <lineage>
        <taxon>Bacteria</taxon>
        <taxon>Pseudomonadati</taxon>
        <taxon>Pseudomonadota</taxon>
        <taxon>Alphaproteobacteria</taxon>
        <taxon>Sphingomonadales</taxon>
        <taxon>Sphingomonadaceae</taxon>
        <taxon>Sphingobium</taxon>
    </lineage>
</organism>
<proteinExistence type="predicted"/>
<dbReference type="NCBIfam" id="TIGR02594">
    <property type="entry name" value="TIGR02594 family protein"/>
    <property type="match status" value="1"/>
</dbReference>
<evidence type="ECO:0000313" key="2">
    <source>
        <dbReference type="Proteomes" id="UP001595681"/>
    </source>
</evidence>
<dbReference type="EMBL" id="JBHRVU010000004">
    <property type="protein sequence ID" value="MFC3441249.1"/>
    <property type="molecule type" value="Genomic_DNA"/>
</dbReference>